<keyword evidence="2 4" id="KW-0560">Oxidoreductase</keyword>
<dbReference type="OrthoDB" id="9991913at2759"/>
<dbReference type="InterPro" id="IPR006139">
    <property type="entry name" value="D-isomer_2_OHA_DH_cat_dom"/>
</dbReference>
<dbReference type="InterPro" id="IPR036291">
    <property type="entry name" value="NAD(P)-bd_dom_sf"/>
</dbReference>
<dbReference type="EMBL" id="KN817520">
    <property type="protein sequence ID" value="KJA28941.1"/>
    <property type="molecule type" value="Genomic_DNA"/>
</dbReference>
<dbReference type="PANTHER" id="PTHR10996">
    <property type="entry name" value="2-HYDROXYACID DEHYDROGENASE-RELATED"/>
    <property type="match status" value="1"/>
</dbReference>
<dbReference type="InterPro" id="IPR029752">
    <property type="entry name" value="D-isomer_DH_CS1"/>
</dbReference>
<evidence type="ECO:0000256" key="4">
    <source>
        <dbReference type="RuleBase" id="RU003719"/>
    </source>
</evidence>
<feature type="domain" description="D-isomer specific 2-hydroxyacid dehydrogenase catalytic" evidence="5">
    <location>
        <begin position="68"/>
        <end position="322"/>
    </location>
</feature>
<evidence type="ECO:0000256" key="3">
    <source>
        <dbReference type="ARBA" id="ARBA00023027"/>
    </source>
</evidence>
<organism evidence="7 8">
    <name type="scientific">Hypholoma sublateritium (strain FD-334 SS-4)</name>
    <dbReference type="NCBI Taxonomy" id="945553"/>
    <lineage>
        <taxon>Eukaryota</taxon>
        <taxon>Fungi</taxon>
        <taxon>Dikarya</taxon>
        <taxon>Basidiomycota</taxon>
        <taxon>Agaricomycotina</taxon>
        <taxon>Agaricomycetes</taxon>
        <taxon>Agaricomycetidae</taxon>
        <taxon>Agaricales</taxon>
        <taxon>Agaricineae</taxon>
        <taxon>Strophariaceae</taxon>
        <taxon>Hypholoma</taxon>
    </lineage>
</organism>
<dbReference type="AlphaFoldDB" id="A0A0D2PKM2"/>
<dbReference type="InterPro" id="IPR050223">
    <property type="entry name" value="D-isomer_2-hydroxyacid_DH"/>
</dbReference>
<keyword evidence="3" id="KW-0520">NAD</keyword>
<evidence type="ECO:0000313" key="8">
    <source>
        <dbReference type="Proteomes" id="UP000054270"/>
    </source>
</evidence>
<dbReference type="InterPro" id="IPR006140">
    <property type="entry name" value="D-isomer_DH_NAD-bd"/>
</dbReference>
<dbReference type="CDD" id="cd12168">
    <property type="entry name" value="Mand_dh_like"/>
    <property type="match status" value="1"/>
</dbReference>
<dbReference type="Gene3D" id="3.40.50.720">
    <property type="entry name" value="NAD(P)-binding Rossmann-like Domain"/>
    <property type="match status" value="2"/>
</dbReference>
<name>A0A0D2PKM2_HYPSF</name>
<evidence type="ECO:0000259" key="6">
    <source>
        <dbReference type="Pfam" id="PF02826"/>
    </source>
</evidence>
<dbReference type="OMA" id="HMGTETC"/>
<dbReference type="PROSITE" id="PS00671">
    <property type="entry name" value="D_2_HYDROXYACID_DH_3"/>
    <property type="match status" value="1"/>
</dbReference>
<dbReference type="GO" id="GO:0051287">
    <property type="term" value="F:NAD binding"/>
    <property type="evidence" value="ECO:0007669"/>
    <property type="project" value="InterPro"/>
</dbReference>
<evidence type="ECO:0000256" key="1">
    <source>
        <dbReference type="ARBA" id="ARBA00005854"/>
    </source>
</evidence>
<dbReference type="GO" id="GO:0030267">
    <property type="term" value="F:glyoxylate reductase (NADPH) activity"/>
    <property type="evidence" value="ECO:0007669"/>
    <property type="project" value="TreeGrafter"/>
</dbReference>
<accession>A0A0D2PKM2</accession>
<dbReference type="FunFam" id="3.40.50.720:FF:000203">
    <property type="entry name" value="D-3-phosphoglycerate dehydrogenase (SerA)"/>
    <property type="match status" value="1"/>
</dbReference>
<dbReference type="GO" id="GO:0005829">
    <property type="term" value="C:cytosol"/>
    <property type="evidence" value="ECO:0007669"/>
    <property type="project" value="TreeGrafter"/>
</dbReference>
<reference evidence="8" key="1">
    <citation type="submission" date="2014-04" db="EMBL/GenBank/DDBJ databases">
        <title>Evolutionary Origins and Diversification of the Mycorrhizal Mutualists.</title>
        <authorList>
            <consortium name="DOE Joint Genome Institute"/>
            <consortium name="Mycorrhizal Genomics Consortium"/>
            <person name="Kohler A."/>
            <person name="Kuo A."/>
            <person name="Nagy L.G."/>
            <person name="Floudas D."/>
            <person name="Copeland A."/>
            <person name="Barry K.W."/>
            <person name="Cichocki N."/>
            <person name="Veneault-Fourrey C."/>
            <person name="LaButti K."/>
            <person name="Lindquist E.A."/>
            <person name="Lipzen A."/>
            <person name="Lundell T."/>
            <person name="Morin E."/>
            <person name="Murat C."/>
            <person name="Riley R."/>
            <person name="Ohm R."/>
            <person name="Sun H."/>
            <person name="Tunlid A."/>
            <person name="Henrissat B."/>
            <person name="Grigoriev I.V."/>
            <person name="Hibbett D.S."/>
            <person name="Martin F."/>
        </authorList>
    </citation>
    <scope>NUCLEOTIDE SEQUENCE [LARGE SCALE GENOMIC DNA]</scope>
    <source>
        <strain evidence="8">FD-334 SS-4</strain>
    </source>
</reference>
<dbReference type="Pfam" id="PF02826">
    <property type="entry name" value="2-Hacid_dh_C"/>
    <property type="match status" value="1"/>
</dbReference>
<dbReference type="SUPFAM" id="SSF51735">
    <property type="entry name" value="NAD(P)-binding Rossmann-fold domains"/>
    <property type="match status" value="1"/>
</dbReference>
<dbReference type="InterPro" id="IPR029753">
    <property type="entry name" value="D-isomer_DH_CS"/>
</dbReference>
<comment type="similarity">
    <text evidence="1 4">Belongs to the D-isomer specific 2-hydroxyacid dehydrogenase family.</text>
</comment>
<dbReference type="SUPFAM" id="SSF52283">
    <property type="entry name" value="Formate/glycerate dehydrogenase catalytic domain-like"/>
    <property type="match status" value="1"/>
</dbReference>
<dbReference type="Proteomes" id="UP000054270">
    <property type="component" value="Unassembled WGS sequence"/>
</dbReference>
<evidence type="ECO:0000259" key="5">
    <source>
        <dbReference type="Pfam" id="PF00389"/>
    </source>
</evidence>
<protein>
    <recommendedName>
        <fullName evidence="9">D-isomer specific 2-hydroxyacid dehydrogenase NAD-binding domain-containing protein</fullName>
    </recommendedName>
</protein>
<evidence type="ECO:0008006" key="9">
    <source>
        <dbReference type="Google" id="ProtNLM"/>
    </source>
</evidence>
<dbReference type="STRING" id="945553.A0A0D2PKM2"/>
<sequence>MAPRILICRQIVWAHDDVKRLLGDIAEVIYDDSPDRASFLAAFGPGGKYENTVGIYRENESARRIGVFDKALIDGLPSSVRWIAHNGAGYDPVDVHACKARGIYLSNTPGAVDDATATTALYLLLSTMRQFAHGERSVRELKWKPAGVSARTQDLTGKTLAILGLGGIGGRLAELVHAFPMRVIYHSRSRNPDAPAFCEYFADVDAMLGQTDVLSVHVPLRAETVGLVGEKMIRALKPGAIIVNTARGKVIDEAALIRALEDGHIAAAGLDVFPNEPEVNPRFFDFPQVTLLPHMGTESRDTQRKMEVRALTNLRDFLTTGMGKDLVLEFKSDPVKVRQKL</sequence>
<proteinExistence type="inferred from homology"/>
<evidence type="ECO:0000256" key="2">
    <source>
        <dbReference type="ARBA" id="ARBA00023002"/>
    </source>
</evidence>
<dbReference type="PANTHER" id="PTHR10996:SF257">
    <property type="entry name" value="GLYOXYLATE REDUCTASE 1"/>
    <property type="match status" value="1"/>
</dbReference>
<gene>
    <name evidence="7" type="ORF">HYPSUDRAFT_128462</name>
</gene>
<evidence type="ECO:0000313" key="7">
    <source>
        <dbReference type="EMBL" id="KJA28941.1"/>
    </source>
</evidence>
<keyword evidence="8" id="KW-1185">Reference proteome</keyword>
<dbReference type="Pfam" id="PF00389">
    <property type="entry name" value="2-Hacid_dh"/>
    <property type="match status" value="1"/>
</dbReference>
<dbReference type="PROSITE" id="PS00065">
    <property type="entry name" value="D_2_HYDROXYACID_DH_1"/>
    <property type="match status" value="1"/>
</dbReference>
<feature type="domain" description="D-isomer specific 2-hydroxyacid dehydrogenase NAD-binding" evidence="6">
    <location>
        <begin position="122"/>
        <end position="296"/>
    </location>
</feature>
<dbReference type="GO" id="GO:0016618">
    <property type="term" value="F:hydroxypyruvate reductase [NAD(P)H] activity"/>
    <property type="evidence" value="ECO:0007669"/>
    <property type="project" value="TreeGrafter"/>
</dbReference>